<protein>
    <submittedName>
        <fullName evidence="6">S8 family peptidase</fullName>
    </submittedName>
</protein>
<keyword evidence="2" id="KW-0378">Hydrolase</keyword>
<dbReference type="EMBL" id="CP106793">
    <property type="protein sequence ID" value="UXY20359.1"/>
    <property type="molecule type" value="Genomic_DNA"/>
</dbReference>
<organism evidence="6 7">
    <name type="scientific">Streptomyces cynarae</name>
    <dbReference type="NCBI Taxonomy" id="2981134"/>
    <lineage>
        <taxon>Bacteria</taxon>
        <taxon>Bacillati</taxon>
        <taxon>Actinomycetota</taxon>
        <taxon>Actinomycetes</taxon>
        <taxon>Kitasatosporales</taxon>
        <taxon>Streptomycetaceae</taxon>
        <taxon>Streptomyces</taxon>
    </lineage>
</organism>
<proteinExistence type="predicted"/>
<keyword evidence="3" id="KW-0720">Serine protease</keyword>
<gene>
    <name evidence="6" type="ORF">N8I84_17775</name>
</gene>
<dbReference type="InterPro" id="IPR036852">
    <property type="entry name" value="Peptidase_S8/S53_dom_sf"/>
</dbReference>
<dbReference type="InterPro" id="IPR015500">
    <property type="entry name" value="Peptidase_S8_subtilisin-rel"/>
</dbReference>
<feature type="region of interest" description="Disordered" evidence="4">
    <location>
        <begin position="1"/>
        <end position="23"/>
    </location>
</feature>
<feature type="domain" description="Peptidase S8/S53" evidence="5">
    <location>
        <begin position="242"/>
        <end position="614"/>
    </location>
</feature>
<evidence type="ECO:0000256" key="1">
    <source>
        <dbReference type="ARBA" id="ARBA00022670"/>
    </source>
</evidence>
<evidence type="ECO:0000256" key="3">
    <source>
        <dbReference type="ARBA" id="ARBA00022825"/>
    </source>
</evidence>
<evidence type="ECO:0000313" key="7">
    <source>
        <dbReference type="Proteomes" id="UP001061298"/>
    </source>
</evidence>
<dbReference type="PRINTS" id="PR00723">
    <property type="entry name" value="SUBTILISIN"/>
</dbReference>
<reference evidence="6" key="1">
    <citation type="submission" date="2022-10" db="EMBL/GenBank/DDBJ databases">
        <authorList>
            <person name="Mo P."/>
        </authorList>
    </citation>
    <scope>NUCLEOTIDE SEQUENCE</scope>
    <source>
        <strain evidence="6">HUAS 13-4</strain>
    </source>
</reference>
<dbReference type="Proteomes" id="UP001061298">
    <property type="component" value="Chromosome"/>
</dbReference>
<name>A0ABY6E131_9ACTN</name>
<dbReference type="Gene3D" id="3.40.50.200">
    <property type="entry name" value="Peptidase S8/S53 domain"/>
    <property type="match status" value="1"/>
</dbReference>
<dbReference type="InterPro" id="IPR034074">
    <property type="entry name" value="Y4bN_pept_dom"/>
</dbReference>
<dbReference type="SUPFAM" id="SSF52743">
    <property type="entry name" value="Subtilisin-like"/>
    <property type="match status" value="1"/>
</dbReference>
<dbReference type="InterPro" id="IPR000209">
    <property type="entry name" value="Peptidase_S8/S53_dom"/>
</dbReference>
<keyword evidence="7" id="KW-1185">Reference proteome</keyword>
<keyword evidence="1" id="KW-0645">Protease</keyword>
<dbReference type="CDD" id="cd04847">
    <property type="entry name" value="Peptidases_S8_Subtilisin_like_2"/>
    <property type="match status" value="1"/>
</dbReference>
<dbReference type="RefSeq" id="WP_263230451.1">
    <property type="nucleotide sequence ID" value="NZ_CP106793.1"/>
</dbReference>
<evidence type="ECO:0000256" key="4">
    <source>
        <dbReference type="SAM" id="MobiDB-lite"/>
    </source>
</evidence>
<evidence type="ECO:0000256" key="2">
    <source>
        <dbReference type="ARBA" id="ARBA00022801"/>
    </source>
</evidence>
<sequence>MDRSADRQGHVSRLVGGLEQARDEAVDARAEIPEPYRADGFAVRVEAAAGHALKLEALDSSGLTLMSVHPRTDQRPEDALVWVPYEKVGDLSRRIKQFTEDTDSGAPKQASLVANMEKVQRALFEHLWQEADPVPPLEEYLWWELWFDPQIVESDPVAALRELASEHHWPVTEVALAVGERLVAHVHASGEDLQALMGTNATPVEIRRPTFAQELHSVDRSLQHELVDNLAERIEAAPPDAPAVCVLDTGVNQEHPLLKTSLHGRAHSALPRHTAADRHGHGTEMTGIALYGDLAGPLESSDPVVLTHGLESVKILDGVTGDPAHPRTYAEVTANAMATAEIEALSAGPPRARVFSMAVTDQSRDGKNGVDGTPTLWSAALDALAAGTDVVAHDDRIELIGAPDPDASRLIVVSAGNIRGLEPRHVRTPQGRLDHLTMCDLMRIEEPAQAHNILTVGAFTELTSVPEDPTFAGFRPLAAPGQLSPFSRTSVALTGTPVVKPDIVMEGGNLLVDPGEILLDPHPVISVTTTGKDSFRQISSANATSAATAQAAHLAALAHAAYPGLSPEAVRGLLVHEARWTPAMMGNGLYTKTGRPKLTKKELMKQVIRRYGWGVPSAERVLSSAANAVTLIVQSQLIPFQRDSSGGVRLAELQFHELPWPLEQLRDLGAATVALRVTLSYFIEPNPGRLGMRGRYSYASHRLRFAIRAPGESVDGFERRITAQAEAESDIPSHAKAFEGDKNWLVGPQNRNQGSLHTDVWHGSAAELADCGILAVHPSGGWWKSHNRTDRVGRPVRYALLVSLETPEVDTDLYTPIANQLQIPILGALAVRNEVNTHLPVQTEIGW</sequence>
<evidence type="ECO:0000313" key="6">
    <source>
        <dbReference type="EMBL" id="UXY20359.1"/>
    </source>
</evidence>
<dbReference type="Pfam" id="PF00082">
    <property type="entry name" value="Peptidase_S8"/>
    <property type="match status" value="1"/>
</dbReference>
<accession>A0ABY6E131</accession>
<evidence type="ECO:0000259" key="5">
    <source>
        <dbReference type="Pfam" id="PF00082"/>
    </source>
</evidence>